<dbReference type="GO" id="GO:0007623">
    <property type="term" value="P:circadian rhythm"/>
    <property type="evidence" value="ECO:0007669"/>
    <property type="project" value="UniProtKB-ARBA"/>
</dbReference>
<feature type="chain" id="PRO_5018010391" evidence="4">
    <location>
        <begin position="19"/>
        <end position="233"/>
    </location>
</feature>
<evidence type="ECO:0000256" key="2">
    <source>
        <dbReference type="ARBA" id="ARBA00023108"/>
    </source>
</evidence>
<accession>A0A3G1KL03</accession>
<keyword evidence="2" id="KW-0090">Biological rhythms</keyword>
<keyword evidence="1 4" id="KW-0732">Signal</keyword>
<organism evidence="5">
    <name type="scientific">Spodoptera litura</name>
    <name type="common">Asian cotton leafworm</name>
    <dbReference type="NCBI Taxonomy" id="69820"/>
    <lineage>
        <taxon>Eukaryota</taxon>
        <taxon>Metazoa</taxon>
        <taxon>Ecdysozoa</taxon>
        <taxon>Arthropoda</taxon>
        <taxon>Hexapoda</taxon>
        <taxon>Insecta</taxon>
        <taxon>Pterygota</taxon>
        <taxon>Neoptera</taxon>
        <taxon>Endopterygota</taxon>
        <taxon>Lepidoptera</taxon>
        <taxon>Glossata</taxon>
        <taxon>Ditrysia</taxon>
        <taxon>Noctuoidea</taxon>
        <taxon>Noctuidae</taxon>
        <taxon>Amphipyrinae</taxon>
        <taxon>Spodoptera</taxon>
    </lineage>
</organism>
<dbReference type="EMBL" id="MF196305">
    <property type="protein sequence ID" value="ATU07287.1"/>
    <property type="molecule type" value="mRNA"/>
</dbReference>
<sequence length="233" mass="25894">MKNFVVCLAICVLGVVQGVNITPCKQDDTACLKASAQAAVPILAAGIPNMGISVMDPMHVDRVKTVEAGLAMDFRNTNVKGLKNCKVLMLTRHPHRTDLDLKCSVTMDGDYTLGGKLLIMPIEGSGKYTIKIRGIVVKIQLDVDEKARDGGTYWVVKDWKHTTTVEKGVHFKFRNLFQGNKQLSDAIHEFANQNWRDIFQEVAPPIVKVIVGRIVSETTKLFDHVPIEELVIR</sequence>
<dbReference type="SMART" id="SM00700">
    <property type="entry name" value="JHBP"/>
    <property type="match status" value="1"/>
</dbReference>
<dbReference type="AlphaFoldDB" id="A0A3G1KL03"/>
<protein>
    <submittedName>
        <fullName evidence="5">Takeout</fullName>
    </submittedName>
</protein>
<dbReference type="Gene3D" id="3.15.10.30">
    <property type="entry name" value="Haemolymph juvenile hormone binding protein"/>
    <property type="match status" value="1"/>
</dbReference>
<proteinExistence type="evidence at transcript level"/>
<evidence type="ECO:0000256" key="4">
    <source>
        <dbReference type="SAM" id="SignalP"/>
    </source>
</evidence>
<dbReference type="Pfam" id="PF06585">
    <property type="entry name" value="JHBP"/>
    <property type="match status" value="1"/>
</dbReference>
<comment type="similarity">
    <text evidence="3">Belongs to the TO family.</text>
</comment>
<dbReference type="InterPro" id="IPR038606">
    <property type="entry name" value="To_sf"/>
</dbReference>
<feature type="signal peptide" evidence="4">
    <location>
        <begin position="1"/>
        <end position="18"/>
    </location>
</feature>
<reference evidence="5" key="1">
    <citation type="journal article" date="2017" name="J. Insect Sci.">
        <title>Characterization of Spodoptera litura (Lepidoptera: Noctuidae) Takeout Genes and Their Differential Responses to Insecticides and Sex Pheromone.</title>
        <authorList>
            <person name="Lin X."/>
            <person name="Zhang L."/>
            <person name="Jiang Y."/>
        </authorList>
    </citation>
    <scope>NUCLEOTIDE SEQUENCE</scope>
</reference>
<dbReference type="GO" id="GO:0005615">
    <property type="term" value="C:extracellular space"/>
    <property type="evidence" value="ECO:0007669"/>
    <property type="project" value="TreeGrafter"/>
</dbReference>
<evidence type="ECO:0000256" key="1">
    <source>
        <dbReference type="ARBA" id="ARBA00022729"/>
    </source>
</evidence>
<dbReference type="PANTHER" id="PTHR11008">
    <property type="entry name" value="PROTEIN TAKEOUT-LIKE PROTEIN"/>
    <property type="match status" value="1"/>
</dbReference>
<dbReference type="InterPro" id="IPR010562">
    <property type="entry name" value="Haemolymph_juvenile_hormone-bd"/>
</dbReference>
<evidence type="ECO:0000256" key="3">
    <source>
        <dbReference type="ARBA" id="ARBA00060902"/>
    </source>
</evidence>
<gene>
    <name evidence="5" type="primary">TO11</name>
</gene>
<name>A0A3G1KL03_SPOLT</name>
<dbReference type="PANTHER" id="PTHR11008:SF18">
    <property type="entry name" value="BCDNA.GH05536-RELATED"/>
    <property type="match status" value="1"/>
</dbReference>
<dbReference type="FunFam" id="3.15.10.30:FF:000001">
    <property type="entry name" value="Takeout-like protein 1"/>
    <property type="match status" value="1"/>
</dbReference>
<evidence type="ECO:0000313" key="5">
    <source>
        <dbReference type="EMBL" id="ATU07287.1"/>
    </source>
</evidence>